<organism evidence="17">
    <name type="scientific">Phallusia mammillata</name>
    <dbReference type="NCBI Taxonomy" id="59560"/>
    <lineage>
        <taxon>Eukaryota</taxon>
        <taxon>Metazoa</taxon>
        <taxon>Chordata</taxon>
        <taxon>Tunicata</taxon>
        <taxon>Ascidiacea</taxon>
        <taxon>Phlebobranchia</taxon>
        <taxon>Ascidiidae</taxon>
        <taxon>Phallusia</taxon>
    </lineage>
</organism>
<evidence type="ECO:0000256" key="14">
    <source>
        <dbReference type="RuleBase" id="RU367051"/>
    </source>
</evidence>
<evidence type="ECO:0000256" key="6">
    <source>
        <dbReference type="ARBA" id="ARBA00022676"/>
    </source>
</evidence>
<dbReference type="CDD" id="cd03806">
    <property type="entry name" value="GT4_ALG11-like"/>
    <property type="match status" value="1"/>
</dbReference>
<evidence type="ECO:0000256" key="12">
    <source>
        <dbReference type="ARBA" id="ARBA00045065"/>
    </source>
</evidence>
<keyword evidence="10" id="KW-1133">Transmembrane helix</keyword>
<dbReference type="PANTHER" id="PTHR45919:SF1">
    <property type="entry name" value="GDP-MAN:MAN(3)GLCNAC(2)-PP-DOL ALPHA-1,2-MANNOSYLTRANSFERASE"/>
    <property type="match status" value="1"/>
</dbReference>
<evidence type="ECO:0000256" key="4">
    <source>
        <dbReference type="ARBA" id="ARBA00012645"/>
    </source>
</evidence>
<dbReference type="EMBL" id="LR782859">
    <property type="protein sequence ID" value="CAB3221172.1"/>
    <property type="molecule type" value="mRNA"/>
</dbReference>
<evidence type="ECO:0000256" key="13">
    <source>
        <dbReference type="ARBA" id="ARBA00045128"/>
    </source>
</evidence>
<evidence type="ECO:0000259" key="16">
    <source>
        <dbReference type="Pfam" id="PF15924"/>
    </source>
</evidence>
<dbReference type="GO" id="GO:0006487">
    <property type="term" value="P:protein N-linked glycosylation"/>
    <property type="evidence" value="ECO:0007669"/>
    <property type="project" value="TreeGrafter"/>
</dbReference>
<comment type="pathway">
    <text evidence="2 14">Protein modification; protein glycosylation.</text>
</comment>
<dbReference type="InterPro" id="IPR001296">
    <property type="entry name" value="Glyco_trans_1"/>
</dbReference>
<comment type="subcellular location">
    <subcellularLocation>
        <location evidence="1">Endoplasmic reticulum membrane</location>
        <topology evidence="1">Single-pass membrane protein</topology>
    </subcellularLocation>
</comment>
<keyword evidence="9 14" id="KW-0256">Endoplasmic reticulum</keyword>
<dbReference type="Gene3D" id="3.40.50.2000">
    <property type="entry name" value="Glycogen Phosphorylase B"/>
    <property type="match status" value="1"/>
</dbReference>
<feature type="domain" description="Glycosyl transferase family 1" evidence="15">
    <location>
        <begin position="272"/>
        <end position="437"/>
    </location>
</feature>
<keyword evidence="7 14" id="KW-0808">Transferase</keyword>
<sequence>MILVALVYLLVGFLAFLLLLKLGISWRRSSLKKAYIKGSILVGFFHPYCNAGGGGERVLWCAVRSIQQRYPTAECIIYTGDTETTKEEIIKKAKKTFNISLLKNVEFVFLYKRGWVEAKRYPVFTLLGQSLGSIILGLEALFKFPPDVYLDTMGYAFTFPVFKYLGGCKIGCYVHYPTISTDMLGIVKDRTNAFNNRALIARSSILTSGKLLYYRLFAYIYGVAGRCAETIMVNSSWTNGHIQELWQKDLSTFKVFPPCDIGGFLELSIERQQHETLPRNVILSIAQFRPEKNHALQVKAFDRFLSECSNQEKQSYKLVMVGGCRNQGDKDRVEILTKLAEDLNISQFVEIKTNIDFSELKELLSVAIIGIHTMSNEHFGIGIVEFQAAGVIALANDSGGPKMDIVQENTGFLACDEESYAATIRNIFSMSEDDRSSIAVTARKSCDRFSEEHFETDFLNAIAILFESSDKHT</sequence>
<evidence type="ECO:0000259" key="15">
    <source>
        <dbReference type="Pfam" id="PF00534"/>
    </source>
</evidence>
<dbReference type="Pfam" id="PF15924">
    <property type="entry name" value="ALG11_N"/>
    <property type="match status" value="1"/>
</dbReference>
<dbReference type="EC" id="2.4.1.131" evidence="4 14"/>
<dbReference type="Pfam" id="PF00534">
    <property type="entry name" value="Glycos_transf_1"/>
    <property type="match status" value="1"/>
</dbReference>
<keyword evidence="11" id="KW-0472">Membrane</keyword>
<evidence type="ECO:0000256" key="9">
    <source>
        <dbReference type="ARBA" id="ARBA00022824"/>
    </source>
</evidence>
<keyword evidence="8" id="KW-0812">Transmembrane</keyword>
<name>A0A6F9D624_9ASCI</name>
<dbReference type="PANTHER" id="PTHR45919">
    <property type="entry name" value="GDP-MAN:MAN(3)GLCNAC(2)-PP-DOL ALPHA-1,2-MANNOSYLTRANSFERASE"/>
    <property type="match status" value="1"/>
</dbReference>
<comment type="function">
    <text evidence="13">GDP-Man:Man(3)GlcNAc(2)-PP-Dol alpha-1,2-mannosyltransferase that operates in the biosynthetic pathway of dolichol-linked oligosaccharides, the glycan precursors employed in protein asparagine (N)-glycosylation. The assembly of dolichol-linked oligosaccharides begins on the cytosolic side of the endoplasmic reticulum membrane and finishes in its lumen. The sequential addition of sugars to dolichol pyrophosphate produces dolichol-linked oligosaccharides containing fourteen sugars, including two GlcNAcs, nine mannoses and three glucoses. Once assembled, the oligosaccharide is transferred from the lipid to nascent proteins by oligosaccharyltransferases. Catalyzes, on the cytoplasmic face of the endoplasmic reticulum, the addition of the fourth and fifth mannose residues to the dolichol-linked oligosaccharide chain, to produce Man(5)GlcNAc(2)-PP-dolichol core oligosaccharide. Man(5)GlcNAc(2)-PP-dolichol is a substrate for ALG3, the following enzyme in the biosynthetic pathway.</text>
</comment>
<evidence type="ECO:0000256" key="10">
    <source>
        <dbReference type="ARBA" id="ARBA00022989"/>
    </source>
</evidence>
<dbReference type="GO" id="GO:0004377">
    <property type="term" value="F:GDP-Man:Man(3)GlcNAc(2)-PP-Dol alpha-1,2-mannosyltransferase activity"/>
    <property type="evidence" value="ECO:0007669"/>
    <property type="project" value="UniProtKB-UniRule"/>
</dbReference>
<dbReference type="GO" id="GO:0005789">
    <property type="term" value="C:endoplasmic reticulum membrane"/>
    <property type="evidence" value="ECO:0007669"/>
    <property type="project" value="UniProtKB-SubCell"/>
</dbReference>
<evidence type="ECO:0000256" key="5">
    <source>
        <dbReference type="ARBA" id="ARBA00022018"/>
    </source>
</evidence>
<reference evidence="17" key="1">
    <citation type="submission" date="2020-04" db="EMBL/GenBank/DDBJ databases">
        <authorList>
            <person name="Neveu A P."/>
        </authorList>
    </citation>
    <scope>NUCLEOTIDE SEQUENCE</scope>
    <source>
        <tissue evidence="17">Whole embryo</tissue>
    </source>
</reference>
<evidence type="ECO:0000256" key="3">
    <source>
        <dbReference type="ARBA" id="ARBA00009481"/>
    </source>
</evidence>
<dbReference type="AlphaFoldDB" id="A0A6F9D624"/>
<evidence type="ECO:0000256" key="1">
    <source>
        <dbReference type="ARBA" id="ARBA00004389"/>
    </source>
</evidence>
<evidence type="ECO:0000256" key="2">
    <source>
        <dbReference type="ARBA" id="ARBA00004922"/>
    </source>
</evidence>
<proteinExistence type="evidence at transcript level"/>
<protein>
    <recommendedName>
        <fullName evidence="5 14">GDP-Man:Man(3)GlcNAc(2)-PP-Dol alpha-1,2-mannosyltransferase</fullName>
        <ecNumber evidence="4 14">2.4.1.131</ecNumber>
    </recommendedName>
</protein>
<evidence type="ECO:0000256" key="7">
    <source>
        <dbReference type="ARBA" id="ARBA00022679"/>
    </source>
</evidence>
<accession>A0A6F9D624</accession>
<dbReference type="InterPro" id="IPR031814">
    <property type="entry name" value="ALG11_N"/>
</dbReference>
<dbReference type="InterPro" id="IPR038013">
    <property type="entry name" value="ALG11"/>
</dbReference>
<comment type="catalytic activity">
    <reaction evidence="12 14">
        <text>an alpha-D-Man-(1-&gt;3)-[alpha-D-Man-(1-&gt;6)]-beta-D-Man-(1-&gt;4)-beta-D-GlcNAc-(1-&gt;4)-alpha-D-GlcNAc-diphospho-di-trans,poly-cis-dolichol + 2 GDP-alpha-D-mannose = an alpha-D-Man-(1-&gt;2)-alpha-D-Man-(1-&gt;2)-alpha-D-Man-(1-&gt;3)-[alpha-D-Man-(1-&gt;6)]-beta-D-Man-(1-&gt;4)-beta-D-GlcNAc-(1-&gt;4)-alpha-D-GlcNAc-diphospho-di-trans,poly-cis-dolichol + 2 GDP + 2 H(+)</text>
        <dbReference type="Rhea" id="RHEA:29523"/>
        <dbReference type="Rhea" id="RHEA-COMP:19515"/>
        <dbReference type="Rhea" id="RHEA-COMP:19516"/>
        <dbReference type="ChEBI" id="CHEBI:15378"/>
        <dbReference type="ChEBI" id="CHEBI:57527"/>
        <dbReference type="ChEBI" id="CHEBI:58189"/>
        <dbReference type="ChEBI" id="CHEBI:132511"/>
        <dbReference type="ChEBI" id="CHEBI:132515"/>
        <dbReference type="EC" id="2.4.1.131"/>
    </reaction>
    <physiologicalReaction direction="left-to-right" evidence="12 14">
        <dbReference type="Rhea" id="RHEA:29524"/>
    </physiologicalReaction>
</comment>
<gene>
    <name evidence="17" type="primary">Alg11</name>
</gene>
<evidence type="ECO:0000256" key="8">
    <source>
        <dbReference type="ARBA" id="ARBA00022692"/>
    </source>
</evidence>
<feature type="domain" description="ALG11 mannosyltransferase N-terminal" evidence="16">
    <location>
        <begin position="41"/>
        <end position="246"/>
    </location>
</feature>
<keyword evidence="6 14" id="KW-0328">Glycosyltransferase</keyword>
<evidence type="ECO:0000256" key="11">
    <source>
        <dbReference type="ARBA" id="ARBA00023136"/>
    </source>
</evidence>
<evidence type="ECO:0000313" key="17">
    <source>
        <dbReference type="EMBL" id="CAB3221172.1"/>
    </source>
</evidence>
<comment type="similarity">
    <text evidence="3 14">Belongs to the glycosyltransferase group 1 family. Glycosyltransferase 4 subfamily.</text>
</comment>
<dbReference type="UniPathway" id="UPA00378"/>
<dbReference type="SUPFAM" id="SSF53756">
    <property type="entry name" value="UDP-Glycosyltransferase/glycogen phosphorylase"/>
    <property type="match status" value="1"/>
</dbReference>